<proteinExistence type="inferred from homology"/>
<evidence type="ECO:0000256" key="6">
    <source>
        <dbReference type="ARBA" id="ARBA00023136"/>
    </source>
</evidence>
<comment type="subcellular location">
    <subcellularLocation>
        <location evidence="1">Endoplasmic reticulum membrane</location>
    </subcellularLocation>
</comment>
<protein>
    <recommendedName>
        <fullName evidence="10">Sigma non-opioid intracellular receptor 1</fullName>
    </recommendedName>
</protein>
<keyword evidence="5 7" id="KW-1133">Transmembrane helix</keyword>
<dbReference type="Pfam" id="PF04622">
    <property type="entry name" value="ERG2_Sigma1R"/>
    <property type="match status" value="1"/>
</dbReference>
<name>D8RYQ0_SELML</name>
<keyword evidence="9" id="KW-1185">Reference proteome</keyword>
<sequence>MSSGRGSYFPKCRKDAQCKCSMCVDSLNATRDLRPSGSSSRRGMLGPLRNALSRAFGSPLPSPGDHRFSSPSLFDFSSPSVSSTARGGSAVLEPVFEEIAAEKSVASSKRDSFPRSRRRWLLWVLAVATAVTIFAEIVAPVILARQFRAHLSPGAVIEMATASRARIRPADRIGFLQHRIQRVFRGKEISNCTGSSTKWTLAEDGALIHSRCRLYSSPAEELSIWGYPIVTAGVLGRRPADRLMFVLAGRVIEWKEGQLDYTIHEEGEWWNHHRWAASVIHLDKNTWIVQYSAGSFDAGSFLAGAGYMTKRIVNSCLKYRFTFPSTVLTIPT</sequence>
<dbReference type="PANTHER" id="PTHR10868:SF1">
    <property type="entry name" value="SIGMA NON-OPIOID INTRACELLULAR RECEPTOR 1"/>
    <property type="match status" value="1"/>
</dbReference>
<dbReference type="STRING" id="88036.D8RYQ0"/>
<evidence type="ECO:0000256" key="4">
    <source>
        <dbReference type="ARBA" id="ARBA00022824"/>
    </source>
</evidence>
<dbReference type="OMA" id="RVTEWSN"/>
<keyword evidence="6 7" id="KW-0472">Membrane</keyword>
<evidence type="ECO:0000256" key="2">
    <source>
        <dbReference type="ARBA" id="ARBA00007141"/>
    </source>
</evidence>
<dbReference type="OrthoDB" id="347124at2759"/>
<keyword evidence="3 7" id="KW-0812">Transmembrane</keyword>
<organism evidence="9">
    <name type="scientific">Selaginella moellendorffii</name>
    <name type="common">Spikemoss</name>
    <dbReference type="NCBI Taxonomy" id="88036"/>
    <lineage>
        <taxon>Eukaryota</taxon>
        <taxon>Viridiplantae</taxon>
        <taxon>Streptophyta</taxon>
        <taxon>Embryophyta</taxon>
        <taxon>Tracheophyta</taxon>
        <taxon>Lycopodiopsida</taxon>
        <taxon>Selaginellales</taxon>
        <taxon>Selaginellaceae</taxon>
        <taxon>Selaginella</taxon>
    </lineage>
</organism>
<dbReference type="GO" id="GO:0005789">
    <property type="term" value="C:endoplasmic reticulum membrane"/>
    <property type="evidence" value="ECO:0007669"/>
    <property type="project" value="UniProtKB-SubCell"/>
</dbReference>
<evidence type="ECO:0000256" key="1">
    <source>
        <dbReference type="ARBA" id="ARBA00004586"/>
    </source>
</evidence>
<evidence type="ECO:0000313" key="8">
    <source>
        <dbReference type="EMBL" id="EFJ22472.1"/>
    </source>
</evidence>
<dbReference type="Gramene" id="EFJ22472">
    <property type="protein sequence ID" value="EFJ22472"/>
    <property type="gene ID" value="SELMODRAFT_416253"/>
</dbReference>
<dbReference type="GO" id="GO:0005783">
    <property type="term" value="C:endoplasmic reticulum"/>
    <property type="evidence" value="ECO:0000318"/>
    <property type="project" value="GO_Central"/>
</dbReference>
<dbReference type="Proteomes" id="UP000001514">
    <property type="component" value="Unassembled WGS sequence"/>
</dbReference>
<dbReference type="InParanoid" id="D8RYQ0"/>
<evidence type="ECO:0000256" key="3">
    <source>
        <dbReference type="ARBA" id="ARBA00022692"/>
    </source>
</evidence>
<feature type="transmembrane region" description="Helical" evidence="7">
    <location>
        <begin position="120"/>
        <end position="143"/>
    </location>
</feature>
<evidence type="ECO:0008006" key="10">
    <source>
        <dbReference type="Google" id="ProtNLM"/>
    </source>
</evidence>
<dbReference type="PANTHER" id="PTHR10868">
    <property type="entry name" value="SIGMA 1-TYPE OPIOID RECEPTOR-RELATED"/>
    <property type="match status" value="1"/>
</dbReference>
<evidence type="ECO:0000313" key="9">
    <source>
        <dbReference type="Proteomes" id="UP000001514"/>
    </source>
</evidence>
<gene>
    <name evidence="8" type="ORF">SELMODRAFT_416253</name>
</gene>
<dbReference type="HOGENOM" id="CLU_040867_0_0_1"/>
<dbReference type="EMBL" id="GL377595">
    <property type="protein sequence ID" value="EFJ22472.1"/>
    <property type="molecule type" value="Genomic_DNA"/>
</dbReference>
<dbReference type="eggNOG" id="ENOG502QSKW">
    <property type="taxonomic scope" value="Eukaryota"/>
</dbReference>
<comment type="similarity">
    <text evidence="2">Belongs to the ERG2 family.</text>
</comment>
<accession>D8RYQ0</accession>
<dbReference type="InterPro" id="IPR006716">
    <property type="entry name" value="ERG2_sigma1_rcpt-like"/>
</dbReference>
<evidence type="ECO:0000256" key="5">
    <source>
        <dbReference type="ARBA" id="ARBA00022989"/>
    </source>
</evidence>
<reference evidence="8 9" key="1">
    <citation type="journal article" date="2011" name="Science">
        <title>The Selaginella genome identifies genetic changes associated with the evolution of vascular plants.</title>
        <authorList>
            <person name="Banks J.A."/>
            <person name="Nishiyama T."/>
            <person name="Hasebe M."/>
            <person name="Bowman J.L."/>
            <person name="Gribskov M."/>
            <person name="dePamphilis C."/>
            <person name="Albert V.A."/>
            <person name="Aono N."/>
            <person name="Aoyama T."/>
            <person name="Ambrose B.A."/>
            <person name="Ashton N.W."/>
            <person name="Axtell M.J."/>
            <person name="Barker E."/>
            <person name="Barker M.S."/>
            <person name="Bennetzen J.L."/>
            <person name="Bonawitz N.D."/>
            <person name="Chapple C."/>
            <person name="Cheng C."/>
            <person name="Correa L.G."/>
            <person name="Dacre M."/>
            <person name="DeBarry J."/>
            <person name="Dreyer I."/>
            <person name="Elias M."/>
            <person name="Engstrom E.M."/>
            <person name="Estelle M."/>
            <person name="Feng L."/>
            <person name="Finet C."/>
            <person name="Floyd S.K."/>
            <person name="Frommer W.B."/>
            <person name="Fujita T."/>
            <person name="Gramzow L."/>
            <person name="Gutensohn M."/>
            <person name="Harholt J."/>
            <person name="Hattori M."/>
            <person name="Heyl A."/>
            <person name="Hirai T."/>
            <person name="Hiwatashi Y."/>
            <person name="Ishikawa M."/>
            <person name="Iwata M."/>
            <person name="Karol K.G."/>
            <person name="Koehler B."/>
            <person name="Kolukisaoglu U."/>
            <person name="Kubo M."/>
            <person name="Kurata T."/>
            <person name="Lalonde S."/>
            <person name="Li K."/>
            <person name="Li Y."/>
            <person name="Litt A."/>
            <person name="Lyons E."/>
            <person name="Manning G."/>
            <person name="Maruyama T."/>
            <person name="Michael T.P."/>
            <person name="Mikami K."/>
            <person name="Miyazaki S."/>
            <person name="Morinaga S."/>
            <person name="Murata T."/>
            <person name="Mueller-Roeber B."/>
            <person name="Nelson D.R."/>
            <person name="Obara M."/>
            <person name="Oguri Y."/>
            <person name="Olmstead R.G."/>
            <person name="Onodera N."/>
            <person name="Petersen B.L."/>
            <person name="Pils B."/>
            <person name="Prigge M."/>
            <person name="Rensing S.A."/>
            <person name="Riano-Pachon D.M."/>
            <person name="Roberts A.W."/>
            <person name="Sato Y."/>
            <person name="Scheller H.V."/>
            <person name="Schulz B."/>
            <person name="Schulz C."/>
            <person name="Shakirov E.V."/>
            <person name="Shibagaki N."/>
            <person name="Shinohara N."/>
            <person name="Shippen D.E."/>
            <person name="Soerensen I."/>
            <person name="Sotooka R."/>
            <person name="Sugimoto N."/>
            <person name="Sugita M."/>
            <person name="Sumikawa N."/>
            <person name="Tanurdzic M."/>
            <person name="Theissen G."/>
            <person name="Ulvskov P."/>
            <person name="Wakazuki S."/>
            <person name="Weng J.K."/>
            <person name="Willats W.W."/>
            <person name="Wipf D."/>
            <person name="Wolf P.G."/>
            <person name="Yang L."/>
            <person name="Zimmer A.D."/>
            <person name="Zhu Q."/>
            <person name="Mitros T."/>
            <person name="Hellsten U."/>
            <person name="Loque D."/>
            <person name="Otillar R."/>
            <person name="Salamov A."/>
            <person name="Schmutz J."/>
            <person name="Shapiro H."/>
            <person name="Lindquist E."/>
            <person name="Lucas S."/>
            <person name="Rokhsar D."/>
            <person name="Grigoriev I.V."/>
        </authorList>
    </citation>
    <scope>NUCLEOTIDE SEQUENCE [LARGE SCALE GENOMIC DNA]</scope>
</reference>
<keyword evidence="4" id="KW-0256">Endoplasmic reticulum</keyword>
<evidence type="ECO:0000256" key="7">
    <source>
        <dbReference type="SAM" id="Phobius"/>
    </source>
</evidence>
<dbReference type="AlphaFoldDB" id="D8RYQ0"/>
<dbReference type="KEGG" id="smo:SELMODRAFT_416253"/>